<reference evidence="2" key="1">
    <citation type="submission" date="2020-05" db="EMBL/GenBank/DDBJ databases">
        <authorList>
            <person name="Chiriac C."/>
            <person name="Salcher M."/>
            <person name="Ghai R."/>
            <person name="Kavagutti S V."/>
        </authorList>
    </citation>
    <scope>NUCLEOTIDE SEQUENCE</scope>
</reference>
<feature type="domain" description="AB hydrolase-1" evidence="1">
    <location>
        <begin position="8"/>
        <end position="108"/>
    </location>
</feature>
<gene>
    <name evidence="2" type="ORF">UFOPK1572_00862</name>
    <name evidence="3" type="ORF">UFOPK1704_00519</name>
</gene>
<organism evidence="2">
    <name type="scientific">freshwater metagenome</name>
    <dbReference type="NCBI Taxonomy" id="449393"/>
    <lineage>
        <taxon>unclassified sequences</taxon>
        <taxon>metagenomes</taxon>
        <taxon>ecological metagenomes</taxon>
    </lineage>
</organism>
<dbReference type="EMBL" id="CAEZTC010000099">
    <property type="protein sequence ID" value="CAB4561415.1"/>
    <property type="molecule type" value="Genomic_DNA"/>
</dbReference>
<dbReference type="PANTHER" id="PTHR43689">
    <property type="entry name" value="HYDROLASE"/>
    <property type="match status" value="1"/>
</dbReference>
<dbReference type="AlphaFoldDB" id="A0A6J6DDZ5"/>
<evidence type="ECO:0000313" key="3">
    <source>
        <dbReference type="EMBL" id="CAB4572441.1"/>
    </source>
</evidence>
<dbReference type="Pfam" id="PF00561">
    <property type="entry name" value="Abhydrolase_1"/>
    <property type="match status" value="1"/>
</dbReference>
<protein>
    <submittedName>
        <fullName evidence="2">Unannotated protein</fullName>
    </submittedName>
</protein>
<dbReference type="Gene3D" id="3.40.50.1820">
    <property type="entry name" value="alpha/beta hydrolase"/>
    <property type="match status" value="1"/>
</dbReference>
<evidence type="ECO:0000313" key="2">
    <source>
        <dbReference type="EMBL" id="CAB4561415.1"/>
    </source>
</evidence>
<dbReference type="InterPro" id="IPR029058">
    <property type="entry name" value="AB_hydrolase_fold"/>
</dbReference>
<accession>A0A6J6DDZ5</accession>
<evidence type="ECO:0000259" key="1">
    <source>
        <dbReference type="Pfam" id="PF00561"/>
    </source>
</evidence>
<sequence>MVQEEVIPVVLVHGWGGSFQQTWHAPGIDALLEDVGRTVVGIDLLGHGTADKPHTPEAYGEMGQWLLNTLSNESPVVDIVGFSLGALTVLDALVAAPHRFRKVVLAGIGDGVFDADAGSRSQRIVDALEGVGSTDDTFSQMFVQYAHHPGNDPIALTAIMKRPSSRTMTRTELSSLPHEVLVVIGEKDFAAPADSLAAAFPNGSLTVLKNTDHFATTESFAFIDALLGHLAHD</sequence>
<dbReference type="InterPro" id="IPR000073">
    <property type="entry name" value="AB_hydrolase_1"/>
</dbReference>
<name>A0A6J6DDZ5_9ZZZZ</name>
<dbReference type="SUPFAM" id="SSF53474">
    <property type="entry name" value="alpha/beta-Hydrolases"/>
    <property type="match status" value="1"/>
</dbReference>
<dbReference type="PANTHER" id="PTHR43689:SF8">
    <property type="entry name" value="ALPHA_BETA-HYDROLASES SUPERFAMILY PROTEIN"/>
    <property type="match status" value="1"/>
</dbReference>
<dbReference type="EMBL" id="CAEZTQ010000080">
    <property type="protein sequence ID" value="CAB4572441.1"/>
    <property type="molecule type" value="Genomic_DNA"/>
</dbReference>
<proteinExistence type="predicted"/>